<feature type="transmembrane region" description="Helical" evidence="9">
    <location>
        <begin position="28"/>
        <end position="49"/>
    </location>
</feature>
<dbReference type="InterPro" id="IPR036097">
    <property type="entry name" value="HisK_dim/P_sf"/>
</dbReference>
<evidence type="ECO:0000313" key="11">
    <source>
        <dbReference type="EMBL" id="ADK85282.1"/>
    </source>
</evidence>
<evidence type="ECO:0000259" key="10">
    <source>
        <dbReference type="PROSITE" id="PS50109"/>
    </source>
</evidence>
<dbReference type="InterPro" id="IPR004358">
    <property type="entry name" value="Sig_transdc_His_kin-like_C"/>
</dbReference>
<keyword evidence="4" id="KW-0808">Transferase</keyword>
<evidence type="ECO:0000256" key="8">
    <source>
        <dbReference type="ARBA" id="ARBA00023012"/>
    </source>
</evidence>
<keyword evidence="9" id="KW-0812">Transmembrane</keyword>
<dbReference type="HOGENOM" id="CLU_563520_0_0_7"/>
<protein>
    <recommendedName>
        <fullName evidence="2">histidine kinase</fullName>
        <ecNumber evidence="2">2.7.13.3</ecNumber>
    </recommendedName>
</protein>
<dbReference type="InterPro" id="IPR005467">
    <property type="entry name" value="His_kinase_dom"/>
</dbReference>
<dbReference type="InterPro" id="IPR036890">
    <property type="entry name" value="HATPase_C_sf"/>
</dbReference>
<proteinExistence type="predicted"/>
<dbReference type="SUPFAM" id="SSF47384">
    <property type="entry name" value="Homodimeric domain of signal transducing histidine kinase"/>
    <property type="match status" value="1"/>
</dbReference>
<comment type="catalytic activity">
    <reaction evidence="1">
        <text>ATP + protein L-histidine = ADP + protein N-phospho-L-histidine.</text>
        <dbReference type="EC" id="2.7.13.3"/>
    </reaction>
</comment>
<dbReference type="PANTHER" id="PTHR43065">
    <property type="entry name" value="SENSOR HISTIDINE KINASE"/>
    <property type="match status" value="1"/>
</dbReference>
<dbReference type="CDD" id="cd00082">
    <property type="entry name" value="HisKA"/>
    <property type="match status" value="1"/>
</dbReference>
<evidence type="ECO:0000256" key="3">
    <source>
        <dbReference type="ARBA" id="ARBA00022553"/>
    </source>
</evidence>
<evidence type="ECO:0000256" key="4">
    <source>
        <dbReference type="ARBA" id="ARBA00022679"/>
    </source>
</evidence>
<accession>E1QL17</accession>
<evidence type="ECO:0000256" key="1">
    <source>
        <dbReference type="ARBA" id="ARBA00000085"/>
    </source>
</evidence>
<dbReference type="InterPro" id="IPR003594">
    <property type="entry name" value="HATPase_dom"/>
</dbReference>
<dbReference type="Proteomes" id="UP000009047">
    <property type="component" value="Chromosome"/>
</dbReference>
<dbReference type="Pfam" id="PF02518">
    <property type="entry name" value="HATPase_c"/>
    <property type="match status" value="1"/>
</dbReference>
<dbReference type="SUPFAM" id="SSF55874">
    <property type="entry name" value="ATPase domain of HSP90 chaperone/DNA topoisomerase II/histidine kinase"/>
    <property type="match status" value="1"/>
</dbReference>
<evidence type="ECO:0000256" key="7">
    <source>
        <dbReference type="ARBA" id="ARBA00022840"/>
    </source>
</evidence>
<feature type="domain" description="Histidine kinase" evidence="10">
    <location>
        <begin position="279"/>
        <end position="488"/>
    </location>
</feature>
<dbReference type="PROSITE" id="PS50109">
    <property type="entry name" value="HIS_KIN"/>
    <property type="match status" value="1"/>
</dbReference>
<name>E1QL17_DESB2</name>
<keyword evidence="3" id="KW-0597">Phosphoprotein</keyword>
<dbReference type="PRINTS" id="PR00344">
    <property type="entry name" value="BCTRLSENSOR"/>
</dbReference>
<evidence type="ECO:0000313" key="12">
    <source>
        <dbReference type="Proteomes" id="UP000009047"/>
    </source>
</evidence>
<evidence type="ECO:0000256" key="5">
    <source>
        <dbReference type="ARBA" id="ARBA00022741"/>
    </source>
</evidence>
<evidence type="ECO:0000256" key="6">
    <source>
        <dbReference type="ARBA" id="ARBA00022777"/>
    </source>
</evidence>
<reference evidence="11 12" key="1">
    <citation type="journal article" date="2010" name="Stand. Genomic Sci.">
        <title>Complete genome sequence of Desulfarculus baarsii type strain (2st14).</title>
        <authorList>
            <person name="Sun H."/>
            <person name="Spring S."/>
            <person name="Lapidus A."/>
            <person name="Davenport K."/>
            <person name="Del Rio T.G."/>
            <person name="Tice H."/>
            <person name="Nolan M."/>
            <person name="Copeland A."/>
            <person name="Cheng J.F."/>
            <person name="Lucas S."/>
            <person name="Tapia R."/>
            <person name="Goodwin L."/>
            <person name="Pitluck S."/>
            <person name="Ivanova N."/>
            <person name="Pagani I."/>
            <person name="Mavromatis K."/>
            <person name="Ovchinnikova G."/>
            <person name="Pati A."/>
            <person name="Chen A."/>
            <person name="Palaniappan K."/>
            <person name="Hauser L."/>
            <person name="Chang Y.J."/>
            <person name="Jeffries C.D."/>
            <person name="Detter J.C."/>
            <person name="Han C."/>
            <person name="Rohde M."/>
            <person name="Brambilla E."/>
            <person name="Goker M."/>
            <person name="Woyke T."/>
            <person name="Bristow J."/>
            <person name="Eisen J.A."/>
            <person name="Markowitz V."/>
            <person name="Hugenholtz P."/>
            <person name="Kyrpides N.C."/>
            <person name="Klenk H.P."/>
            <person name="Land M."/>
        </authorList>
    </citation>
    <scope>NUCLEOTIDE SEQUENCE [LARGE SCALE GENOMIC DNA]</scope>
    <source>
        <strain evidence="12">ATCC 33931 / DSM 2075 / LMG 7858 / VKM B-1802 / 2st14</strain>
    </source>
</reference>
<dbReference type="Pfam" id="PF00512">
    <property type="entry name" value="HisKA"/>
    <property type="match status" value="1"/>
</dbReference>
<feature type="transmembrane region" description="Helical" evidence="9">
    <location>
        <begin position="222"/>
        <end position="243"/>
    </location>
</feature>
<keyword evidence="5" id="KW-0547">Nucleotide-binding</keyword>
<dbReference type="PANTHER" id="PTHR43065:SF10">
    <property type="entry name" value="PEROXIDE STRESS-ACTIVATED HISTIDINE KINASE MAK3"/>
    <property type="match status" value="1"/>
</dbReference>
<dbReference type="RefSeq" id="WP_013258723.1">
    <property type="nucleotide sequence ID" value="NC_014365.1"/>
</dbReference>
<keyword evidence="6 11" id="KW-0418">Kinase</keyword>
<dbReference type="STRING" id="644282.Deba_1917"/>
<organism evidence="11 12">
    <name type="scientific">Desulfarculus baarsii (strain ATCC 33931 / DSM 2075 / LMG 7858 / VKM B-1802 / 2st14)</name>
    <dbReference type="NCBI Taxonomy" id="644282"/>
    <lineage>
        <taxon>Bacteria</taxon>
        <taxon>Pseudomonadati</taxon>
        <taxon>Thermodesulfobacteriota</taxon>
        <taxon>Desulfarculia</taxon>
        <taxon>Desulfarculales</taxon>
        <taxon>Desulfarculaceae</taxon>
        <taxon>Desulfarculus</taxon>
    </lineage>
</organism>
<dbReference type="eggNOG" id="COG4191">
    <property type="taxonomic scope" value="Bacteria"/>
</dbReference>
<dbReference type="CDD" id="cd00075">
    <property type="entry name" value="HATPase"/>
    <property type="match status" value="1"/>
</dbReference>
<keyword evidence="7" id="KW-0067">ATP-binding</keyword>
<keyword evidence="8" id="KW-0902">Two-component regulatory system</keyword>
<sequence length="489" mass="53948">MKPGAESVAGQRRQPEISGEQSFQLVEYYSVTSLVIILLFALVIAWTVSRRNTEMVIAKQGQFAQLLAENLNHQVMNRFVVTALREYGGVNVGQPEQFKLLDAVVRNTIPLATDDTQTFRVLKVNILDLDGNIIYSTQPEYIGRVGDESGAFRIASSGGSYNSLQPGVEMFTLGPGPKRTMRTLLPLRDQRRRTAELGPPRAVFELEMDVSEDFQQVWHGQLLVMAALMVMMVVLFVILRTIVMRGQRVMARQTEERAQLLEQLNQSERLASLGRMIAGVAHEIRNPLGIIRSTAELLGSRADSASKPLAGVIVEESNRLNQIVTEFLDFARPQRPNLTPVFLDEVLGRNLLVLEPEIKRLGIVVQRDFKAQPLIVVGDADLLYRAFLNIFNNAVQAMEQGGELRVSTFVEAHDGVDWGVVSVDDSGPGIDPEARAKILEPFFTTKEKGTGLGLSIVNSIVASHGGKLSIESSPLGGARIKVRLALAQQ</sequence>
<dbReference type="GO" id="GO:0000155">
    <property type="term" value="F:phosphorelay sensor kinase activity"/>
    <property type="evidence" value="ECO:0007669"/>
    <property type="project" value="InterPro"/>
</dbReference>
<dbReference type="Gene3D" id="3.30.565.10">
    <property type="entry name" value="Histidine kinase-like ATPase, C-terminal domain"/>
    <property type="match status" value="1"/>
</dbReference>
<dbReference type="OrthoDB" id="9808844at2"/>
<dbReference type="KEGG" id="dbr:Deba_1917"/>
<dbReference type="SMART" id="SM00388">
    <property type="entry name" value="HisKA"/>
    <property type="match status" value="1"/>
</dbReference>
<evidence type="ECO:0000256" key="2">
    <source>
        <dbReference type="ARBA" id="ARBA00012438"/>
    </source>
</evidence>
<evidence type="ECO:0000256" key="9">
    <source>
        <dbReference type="SAM" id="Phobius"/>
    </source>
</evidence>
<dbReference type="SMART" id="SM00387">
    <property type="entry name" value="HATPase_c"/>
    <property type="match status" value="1"/>
</dbReference>
<dbReference type="Gene3D" id="1.10.287.130">
    <property type="match status" value="1"/>
</dbReference>
<gene>
    <name evidence="11" type="ordered locus">Deba_1917</name>
</gene>
<dbReference type="EC" id="2.7.13.3" evidence="2"/>
<dbReference type="InterPro" id="IPR003661">
    <property type="entry name" value="HisK_dim/P_dom"/>
</dbReference>
<keyword evidence="12" id="KW-1185">Reference proteome</keyword>
<dbReference type="EMBL" id="CP002085">
    <property type="protein sequence ID" value="ADK85282.1"/>
    <property type="molecule type" value="Genomic_DNA"/>
</dbReference>
<dbReference type="GO" id="GO:0005524">
    <property type="term" value="F:ATP binding"/>
    <property type="evidence" value="ECO:0007669"/>
    <property type="project" value="UniProtKB-KW"/>
</dbReference>
<keyword evidence="9" id="KW-1133">Transmembrane helix</keyword>
<dbReference type="AlphaFoldDB" id="E1QL17"/>
<keyword evidence="9" id="KW-0472">Membrane</keyword>